<dbReference type="EMBL" id="AWGB01000106">
    <property type="protein sequence ID" value="ESQ79164.1"/>
    <property type="molecule type" value="Genomic_DNA"/>
</dbReference>
<comment type="caution">
    <text evidence="2">The sequence shown here is derived from an EMBL/GenBank/DDBJ whole genome shotgun (WGS) entry which is preliminary data.</text>
</comment>
<evidence type="ECO:0000313" key="3">
    <source>
        <dbReference type="Proteomes" id="UP000017837"/>
    </source>
</evidence>
<accession>V4NW43</accession>
<evidence type="ECO:0000256" key="1">
    <source>
        <dbReference type="SAM" id="Phobius"/>
    </source>
</evidence>
<evidence type="ECO:0000313" key="2">
    <source>
        <dbReference type="EMBL" id="ESQ79164.1"/>
    </source>
</evidence>
<keyword evidence="1" id="KW-1133">Transmembrane helix</keyword>
<proteinExistence type="predicted"/>
<name>V4NW43_9CAUL</name>
<dbReference type="Proteomes" id="UP000017837">
    <property type="component" value="Unassembled WGS sequence"/>
</dbReference>
<evidence type="ECO:0008006" key="4">
    <source>
        <dbReference type="Google" id="ProtNLM"/>
    </source>
</evidence>
<keyword evidence="1" id="KW-0472">Membrane</keyword>
<keyword evidence="1" id="KW-0812">Transmembrane</keyword>
<dbReference type="Pfam" id="PF11391">
    <property type="entry name" value="DUF2798"/>
    <property type="match status" value="1"/>
</dbReference>
<reference evidence="2 3" key="1">
    <citation type="journal article" date="2014" name="Nature">
        <title>Sequential evolution of bacterial morphology by co-option of a developmental regulator.</title>
        <authorList>
            <person name="Jiang C."/>
            <person name="Brown P.J."/>
            <person name="Ducret A."/>
            <person name="Brun Y.V."/>
        </authorList>
    </citation>
    <scope>NUCLEOTIDE SEQUENCE [LARGE SCALE GENOMIC DNA]</scope>
    <source>
        <strain evidence="2 3">DSM 16100</strain>
    </source>
</reference>
<protein>
    <recommendedName>
        <fullName evidence="4">DUF2798 domain-containing protein</fullName>
    </recommendedName>
</protein>
<dbReference type="AlphaFoldDB" id="V4NW43"/>
<keyword evidence="3" id="KW-1185">Reference proteome</keyword>
<dbReference type="InterPro" id="IPR021529">
    <property type="entry name" value="DUF2798"/>
</dbReference>
<feature type="transmembrane region" description="Helical" evidence="1">
    <location>
        <begin position="39"/>
        <end position="63"/>
    </location>
</feature>
<sequence length="67" mass="7409">MPLLLSVMMTFVVSAISTFKNIGLAHNFASCWMAAWGMSWVIAFPTLLLALPLVRRLVAVIVFTSRP</sequence>
<organism evidence="2 3">
    <name type="scientific">Asticcacaulis benevestitus DSM 16100 = ATCC BAA-896</name>
    <dbReference type="NCBI Taxonomy" id="1121022"/>
    <lineage>
        <taxon>Bacteria</taxon>
        <taxon>Pseudomonadati</taxon>
        <taxon>Pseudomonadota</taxon>
        <taxon>Alphaproteobacteria</taxon>
        <taxon>Caulobacterales</taxon>
        <taxon>Caulobacteraceae</taxon>
        <taxon>Asticcacaulis</taxon>
    </lineage>
</organism>
<dbReference type="PATRIC" id="fig|1121022.4.peg.4666"/>
<gene>
    <name evidence="2" type="ORF">ABENE_22795</name>
</gene>